<feature type="compositionally biased region" description="Polar residues" evidence="1">
    <location>
        <begin position="57"/>
        <end position="69"/>
    </location>
</feature>
<feature type="compositionally biased region" description="Low complexity" evidence="1">
    <location>
        <begin position="15"/>
        <end position="31"/>
    </location>
</feature>
<reference evidence="2" key="1">
    <citation type="journal article" date="2020" name="Stud. Mycol.">
        <title>101 Dothideomycetes genomes: a test case for predicting lifestyles and emergence of pathogens.</title>
        <authorList>
            <person name="Haridas S."/>
            <person name="Albert R."/>
            <person name="Binder M."/>
            <person name="Bloem J."/>
            <person name="Labutti K."/>
            <person name="Salamov A."/>
            <person name="Andreopoulos B."/>
            <person name="Baker S."/>
            <person name="Barry K."/>
            <person name="Bills G."/>
            <person name="Bluhm B."/>
            <person name="Cannon C."/>
            <person name="Castanera R."/>
            <person name="Culley D."/>
            <person name="Daum C."/>
            <person name="Ezra D."/>
            <person name="Gonzalez J."/>
            <person name="Henrissat B."/>
            <person name="Kuo A."/>
            <person name="Liang C."/>
            <person name="Lipzen A."/>
            <person name="Lutzoni F."/>
            <person name="Magnuson J."/>
            <person name="Mondo S."/>
            <person name="Nolan M."/>
            <person name="Ohm R."/>
            <person name="Pangilinan J."/>
            <person name="Park H.-J."/>
            <person name="Ramirez L."/>
            <person name="Alfaro M."/>
            <person name="Sun H."/>
            <person name="Tritt A."/>
            <person name="Yoshinaga Y."/>
            <person name="Zwiers L.-H."/>
            <person name="Turgeon B."/>
            <person name="Goodwin S."/>
            <person name="Spatafora J."/>
            <person name="Crous P."/>
            <person name="Grigoriev I."/>
        </authorList>
    </citation>
    <scope>NUCLEOTIDE SEQUENCE</scope>
    <source>
        <strain evidence="2">CBS 109.77</strain>
    </source>
</reference>
<gene>
    <name evidence="2" type="ORF">K505DRAFT_389327</name>
</gene>
<feature type="compositionally biased region" description="Basic and acidic residues" evidence="1">
    <location>
        <begin position="70"/>
        <end position="81"/>
    </location>
</feature>
<evidence type="ECO:0000256" key="1">
    <source>
        <dbReference type="SAM" id="MobiDB-lite"/>
    </source>
</evidence>
<name>A0A6A6X5U5_9PLEO</name>
<accession>A0A6A6X5U5</accession>
<organism evidence="2 3">
    <name type="scientific">Melanomma pulvis-pyrius CBS 109.77</name>
    <dbReference type="NCBI Taxonomy" id="1314802"/>
    <lineage>
        <taxon>Eukaryota</taxon>
        <taxon>Fungi</taxon>
        <taxon>Dikarya</taxon>
        <taxon>Ascomycota</taxon>
        <taxon>Pezizomycotina</taxon>
        <taxon>Dothideomycetes</taxon>
        <taxon>Pleosporomycetidae</taxon>
        <taxon>Pleosporales</taxon>
        <taxon>Melanommataceae</taxon>
        <taxon>Melanomma</taxon>
    </lineage>
</organism>
<sequence>MPSHEPHSPLRHSYPSIPTTTTQVPPQATPQRHQPPASPASYHQASAALAQSANNSPRNKQQNPPSQRVRNPDKNADKTHEPLPTAPASEQQDTSLSLLPTHARTRARTRTPNPPRRPSAPTALPNHRTNVPPQPHPSPQPARDTAKKPPRLNPSHEVTHQDPATADTPSQTQPQPQAQQTPPTDSTPLIQRPPSTPPTCHPQTQEGSAEYVRRQAQVKRRSFDFNERRRPTPRPWPPCPWPPCPSTPPSFHPCSLLPSFPFSIPLLHFPLQTNTQRGAEPLSLRSPILARREGLLVRSCVARGGELSG</sequence>
<keyword evidence="3" id="KW-1185">Reference proteome</keyword>
<feature type="compositionally biased region" description="Low complexity" evidence="1">
    <location>
        <begin position="40"/>
        <end position="56"/>
    </location>
</feature>
<dbReference type="EMBL" id="MU002026">
    <property type="protein sequence ID" value="KAF2791297.1"/>
    <property type="molecule type" value="Genomic_DNA"/>
</dbReference>
<evidence type="ECO:0000313" key="2">
    <source>
        <dbReference type="EMBL" id="KAF2791297.1"/>
    </source>
</evidence>
<feature type="compositionally biased region" description="Basic and acidic residues" evidence="1">
    <location>
        <begin position="221"/>
        <end position="230"/>
    </location>
</feature>
<evidence type="ECO:0000313" key="3">
    <source>
        <dbReference type="Proteomes" id="UP000799757"/>
    </source>
</evidence>
<feature type="compositionally biased region" description="Polar residues" evidence="1">
    <location>
        <begin position="88"/>
        <end position="98"/>
    </location>
</feature>
<feature type="compositionally biased region" description="Low complexity" evidence="1">
    <location>
        <begin position="163"/>
        <end position="188"/>
    </location>
</feature>
<protein>
    <submittedName>
        <fullName evidence="2">Uncharacterized protein</fullName>
    </submittedName>
</protein>
<proteinExistence type="predicted"/>
<feature type="region of interest" description="Disordered" evidence="1">
    <location>
        <begin position="1"/>
        <end position="235"/>
    </location>
</feature>
<dbReference type="AlphaFoldDB" id="A0A6A6X5U5"/>
<dbReference type="Proteomes" id="UP000799757">
    <property type="component" value="Unassembled WGS sequence"/>
</dbReference>